<dbReference type="PANTHER" id="PTHR12294">
    <property type="entry name" value="EF HAND DOMAIN FAMILY A1,A2-RELATED"/>
    <property type="match status" value="1"/>
</dbReference>
<sequence length="243" mass="28161">MFDFNGDGQVEYEEFAKVQNAILAQTSHGRKLGKSNRYKGLSSAVSRYFFGENLDRRLSIDEFVRFQESLQKELLMLEFERKNPDPLTNRISEIDFADLLVVYAQFSQRKKQRMNQRLRTRFSKRISPNDNDGISFDDYLDFFHFLKNINDVDIALAMYNIAGVSIDQGSAIRKTFKHVAKSVANVDLPDYLLVLIFLIFDDDEDGQLSHKEFIAIMKERLRRGLSRPKDTGLLSILSINQNV</sequence>
<evidence type="ECO:0000256" key="12">
    <source>
        <dbReference type="ARBA" id="ARBA00023136"/>
    </source>
</evidence>
<gene>
    <name evidence="15" type="ORF">QR98_0073180</name>
</gene>
<evidence type="ECO:0000256" key="5">
    <source>
        <dbReference type="ARBA" id="ARBA00022723"/>
    </source>
</evidence>
<dbReference type="OrthoDB" id="10056860at2759"/>
<keyword evidence="8" id="KW-0106">Calcium</keyword>
<feature type="domain" description="EF-hand" evidence="14">
    <location>
        <begin position="1"/>
        <end position="25"/>
    </location>
</feature>
<dbReference type="PROSITE" id="PS00018">
    <property type="entry name" value="EF_HAND_1"/>
    <property type="match status" value="2"/>
</dbReference>
<dbReference type="Proteomes" id="UP000616769">
    <property type="component" value="Unassembled WGS sequence"/>
</dbReference>
<comment type="caution">
    <text evidence="15">The sequence shown here is derived from an EMBL/GenBank/DDBJ whole genome shotgun (WGS) entry which is preliminary data.</text>
</comment>
<feature type="domain" description="EF-hand" evidence="14">
    <location>
        <begin position="196"/>
        <end position="223"/>
    </location>
</feature>
<evidence type="ECO:0000256" key="2">
    <source>
        <dbReference type="ARBA" id="ARBA00004569"/>
    </source>
</evidence>
<dbReference type="PANTHER" id="PTHR12294:SF1">
    <property type="entry name" value="CALCIUM UPTAKE PROTEIN 1, MITOCHONDRIAL"/>
    <property type="match status" value="1"/>
</dbReference>
<keyword evidence="11" id="KW-0496">Mitochondrion</keyword>
<keyword evidence="6" id="KW-0677">Repeat</keyword>
<keyword evidence="3" id="KW-0813">Transport</keyword>
<dbReference type="VEuPathDB" id="VectorBase:SSCA005664"/>
<dbReference type="PROSITE" id="PS50222">
    <property type="entry name" value="EF_HAND_2"/>
    <property type="match status" value="2"/>
</dbReference>
<evidence type="ECO:0000313" key="16">
    <source>
        <dbReference type="Proteomes" id="UP000616769"/>
    </source>
</evidence>
<reference evidence="15 16" key="1">
    <citation type="journal article" date="2015" name="Parasit. Vectors">
        <title>Draft genome of the scabies mite.</title>
        <authorList>
            <person name="Rider S.D.Jr."/>
            <person name="Morgan M.S."/>
            <person name="Arlian L.G."/>
        </authorList>
    </citation>
    <scope>NUCLEOTIDE SEQUENCE [LARGE SCALE GENOMIC DNA]</scope>
    <source>
        <strain evidence="15">Arlian Lab</strain>
    </source>
</reference>
<dbReference type="InterPro" id="IPR018247">
    <property type="entry name" value="EF_Hand_1_Ca_BS"/>
</dbReference>
<dbReference type="Pfam" id="PF13202">
    <property type="entry name" value="EF-hand_5"/>
    <property type="match status" value="2"/>
</dbReference>
<evidence type="ECO:0000256" key="13">
    <source>
        <dbReference type="ARBA" id="ARBA00038333"/>
    </source>
</evidence>
<evidence type="ECO:0000256" key="1">
    <source>
        <dbReference type="ARBA" id="ARBA00004273"/>
    </source>
</evidence>
<dbReference type="InterPro" id="IPR039800">
    <property type="entry name" value="MICU1/2/3"/>
</dbReference>
<dbReference type="SUPFAM" id="SSF47473">
    <property type="entry name" value="EF-hand"/>
    <property type="match status" value="1"/>
</dbReference>
<proteinExistence type="inferred from homology"/>
<dbReference type="GO" id="GO:0005509">
    <property type="term" value="F:calcium ion binding"/>
    <property type="evidence" value="ECO:0007669"/>
    <property type="project" value="InterPro"/>
</dbReference>
<dbReference type="GO" id="GO:0036444">
    <property type="term" value="P:calcium import into the mitochondrion"/>
    <property type="evidence" value="ECO:0007669"/>
    <property type="project" value="TreeGrafter"/>
</dbReference>
<dbReference type="GO" id="GO:0005758">
    <property type="term" value="C:mitochondrial intermembrane space"/>
    <property type="evidence" value="ECO:0007669"/>
    <property type="project" value="UniProtKB-SubCell"/>
</dbReference>
<keyword evidence="5" id="KW-0479">Metal-binding</keyword>
<name>A0A132ACZ5_SARSC</name>
<evidence type="ECO:0000256" key="8">
    <source>
        <dbReference type="ARBA" id="ARBA00022837"/>
    </source>
</evidence>
<evidence type="ECO:0000256" key="11">
    <source>
        <dbReference type="ARBA" id="ARBA00023128"/>
    </source>
</evidence>
<evidence type="ECO:0000313" key="15">
    <source>
        <dbReference type="EMBL" id="KPM08793.1"/>
    </source>
</evidence>
<accession>A0A132ACZ5</accession>
<dbReference type="GO" id="GO:0051560">
    <property type="term" value="P:mitochondrial calcium ion homeostasis"/>
    <property type="evidence" value="ECO:0007669"/>
    <property type="project" value="TreeGrafter"/>
</dbReference>
<keyword evidence="9" id="KW-0809">Transit peptide</keyword>
<comment type="similarity">
    <text evidence="13">Belongs to the MICU1 family. MICU1 subfamily.</text>
</comment>
<dbReference type="CDD" id="cd15900">
    <property type="entry name" value="EFh_MICU"/>
    <property type="match status" value="1"/>
</dbReference>
<keyword evidence="7" id="KW-0999">Mitochondrion inner membrane</keyword>
<comment type="subcellular location">
    <subcellularLocation>
        <location evidence="1">Mitochondrion inner membrane</location>
    </subcellularLocation>
    <subcellularLocation>
        <location evidence="2">Mitochondrion intermembrane space</location>
    </subcellularLocation>
</comment>
<dbReference type="EMBL" id="JXLN01012706">
    <property type="protein sequence ID" value="KPM08793.1"/>
    <property type="molecule type" value="Genomic_DNA"/>
</dbReference>
<dbReference type="InterPro" id="IPR011992">
    <property type="entry name" value="EF-hand-dom_pair"/>
</dbReference>
<keyword evidence="12" id="KW-0472">Membrane</keyword>
<evidence type="ECO:0000256" key="4">
    <source>
        <dbReference type="ARBA" id="ARBA00022568"/>
    </source>
</evidence>
<evidence type="ECO:0000256" key="7">
    <source>
        <dbReference type="ARBA" id="ARBA00022792"/>
    </source>
</evidence>
<dbReference type="InterPro" id="IPR002048">
    <property type="entry name" value="EF_hand_dom"/>
</dbReference>
<evidence type="ECO:0000256" key="10">
    <source>
        <dbReference type="ARBA" id="ARBA00023065"/>
    </source>
</evidence>
<dbReference type="Gene3D" id="1.10.238.10">
    <property type="entry name" value="EF-hand"/>
    <property type="match status" value="2"/>
</dbReference>
<evidence type="ECO:0000256" key="3">
    <source>
        <dbReference type="ARBA" id="ARBA00022448"/>
    </source>
</evidence>
<dbReference type="AlphaFoldDB" id="A0A132ACZ5"/>
<protein>
    <recommendedName>
        <fullName evidence="14">EF-hand domain-containing protein</fullName>
    </recommendedName>
</protein>
<evidence type="ECO:0000256" key="6">
    <source>
        <dbReference type="ARBA" id="ARBA00022737"/>
    </source>
</evidence>
<keyword evidence="4" id="KW-0109">Calcium transport</keyword>
<evidence type="ECO:0000259" key="14">
    <source>
        <dbReference type="PROSITE" id="PS50222"/>
    </source>
</evidence>
<organism evidence="15 16">
    <name type="scientific">Sarcoptes scabiei</name>
    <name type="common">Itch mite</name>
    <name type="synonym">Acarus scabiei</name>
    <dbReference type="NCBI Taxonomy" id="52283"/>
    <lineage>
        <taxon>Eukaryota</taxon>
        <taxon>Metazoa</taxon>
        <taxon>Ecdysozoa</taxon>
        <taxon>Arthropoda</taxon>
        <taxon>Chelicerata</taxon>
        <taxon>Arachnida</taxon>
        <taxon>Acari</taxon>
        <taxon>Acariformes</taxon>
        <taxon>Sarcoptiformes</taxon>
        <taxon>Astigmata</taxon>
        <taxon>Psoroptidia</taxon>
        <taxon>Sarcoptoidea</taxon>
        <taxon>Sarcoptidae</taxon>
        <taxon>Sarcoptinae</taxon>
        <taxon>Sarcoptes</taxon>
    </lineage>
</organism>
<dbReference type="GO" id="GO:1990246">
    <property type="term" value="C:uniplex complex"/>
    <property type="evidence" value="ECO:0007669"/>
    <property type="project" value="TreeGrafter"/>
</dbReference>
<keyword evidence="10" id="KW-0406">Ion transport</keyword>
<evidence type="ECO:0000256" key="9">
    <source>
        <dbReference type="ARBA" id="ARBA00022946"/>
    </source>
</evidence>